<dbReference type="InterPro" id="IPR031168">
    <property type="entry name" value="G_TrmE"/>
</dbReference>
<dbReference type="GO" id="GO:0005739">
    <property type="term" value="C:mitochondrion"/>
    <property type="evidence" value="ECO:0007669"/>
    <property type="project" value="UniProtKB-SubCell"/>
</dbReference>
<evidence type="ECO:0000259" key="6">
    <source>
        <dbReference type="PROSITE" id="PS51709"/>
    </source>
</evidence>
<dbReference type="GO" id="GO:0005525">
    <property type="term" value="F:GTP binding"/>
    <property type="evidence" value="ECO:0007669"/>
    <property type="project" value="UniProtKB-KW"/>
</dbReference>
<organism evidence="7 8">
    <name type="scientific">Gryllus longicercus</name>
    <dbReference type="NCBI Taxonomy" id="2509291"/>
    <lineage>
        <taxon>Eukaryota</taxon>
        <taxon>Metazoa</taxon>
        <taxon>Ecdysozoa</taxon>
        <taxon>Arthropoda</taxon>
        <taxon>Hexapoda</taxon>
        <taxon>Insecta</taxon>
        <taxon>Pterygota</taxon>
        <taxon>Neoptera</taxon>
        <taxon>Polyneoptera</taxon>
        <taxon>Orthoptera</taxon>
        <taxon>Ensifera</taxon>
        <taxon>Gryllidea</taxon>
        <taxon>Grylloidea</taxon>
        <taxon>Gryllidae</taxon>
        <taxon>Gryllinae</taxon>
        <taxon>Gryllus</taxon>
    </lineage>
</organism>
<name>A0AAN9V4R9_9ORTH</name>
<dbReference type="Pfam" id="PF10396">
    <property type="entry name" value="TrmE_N"/>
    <property type="match status" value="1"/>
</dbReference>
<dbReference type="FunFam" id="3.30.1360.120:FF:000007">
    <property type="entry name" value="tRNA modification GTPase GTPBP3, mitochondrial"/>
    <property type="match status" value="1"/>
</dbReference>
<dbReference type="AlphaFoldDB" id="A0AAN9V4R9"/>
<dbReference type="GO" id="GO:0002098">
    <property type="term" value="P:tRNA wobble uridine modification"/>
    <property type="evidence" value="ECO:0007669"/>
    <property type="project" value="TreeGrafter"/>
</dbReference>
<dbReference type="NCBIfam" id="TIGR00231">
    <property type="entry name" value="small_GTP"/>
    <property type="match status" value="1"/>
</dbReference>
<dbReference type="SUPFAM" id="SSF116878">
    <property type="entry name" value="TrmE connector domain"/>
    <property type="match status" value="1"/>
</dbReference>
<dbReference type="PROSITE" id="PS51709">
    <property type="entry name" value="G_TRME"/>
    <property type="match status" value="1"/>
</dbReference>
<accession>A0AAN9V4R9</accession>
<dbReference type="Pfam" id="PF12631">
    <property type="entry name" value="MnmE_helical"/>
    <property type="match status" value="1"/>
</dbReference>
<keyword evidence="4" id="KW-0547">Nucleotide-binding</keyword>
<dbReference type="SUPFAM" id="SSF52540">
    <property type="entry name" value="P-loop containing nucleoside triphosphate hydrolases"/>
    <property type="match status" value="1"/>
</dbReference>
<dbReference type="Pfam" id="PF01926">
    <property type="entry name" value="MMR_HSR1"/>
    <property type="match status" value="1"/>
</dbReference>
<dbReference type="PANTHER" id="PTHR42714:SF2">
    <property type="entry name" value="TRNA MODIFICATION GTPASE GTPBP3, MITOCHONDRIAL"/>
    <property type="match status" value="1"/>
</dbReference>
<dbReference type="InterPro" id="IPR004520">
    <property type="entry name" value="GTPase_MnmE"/>
</dbReference>
<dbReference type="InterPro" id="IPR027368">
    <property type="entry name" value="MnmE_dom2"/>
</dbReference>
<dbReference type="Gene3D" id="3.30.1360.120">
    <property type="entry name" value="Probable tRNA modification gtpase trme, domain 1"/>
    <property type="match status" value="1"/>
</dbReference>
<evidence type="ECO:0000313" key="7">
    <source>
        <dbReference type="EMBL" id="KAK7789778.1"/>
    </source>
</evidence>
<evidence type="ECO:0000313" key="8">
    <source>
        <dbReference type="Proteomes" id="UP001378592"/>
    </source>
</evidence>
<keyword evidence="8" id="KW-1185">Reference proteome</keyword>
<dbReference type="InterPro" id="IPR018948">
    <property type="entry name" value="GTP-bd_TrmE_N"/>
</dbReference>
<comment type="subcellular location">
    <subcellularLocation>
        <location evidence="1">Mitochondrion</location>
    </subcellularLocation>
</comment>
<dbReference type="GO" id="GO:0030488">
    <property type="term" value="P:tRNA methylation"/>
    <property type="evidence" value="ECO:0007669"/>
    <property type="project" value="TreeGrafter"/>
</dbReference>
<evidence type="ECO:0000256" key="2">
    <source>
        <dbReference type="ARBA" id="ARBA00011043"/>
    </source>
</evidence>
<evidence type="ECO:0000256" key="1">
    <source>
        <dbReference type="ARBA" id="ARBA00004173"/>
    </source>
</evidence>
<dbReference type="InterPro" id="IPR027266">
    <property type="entry name" value="TrmE/GcvT-like"/>
</dbReference>
<dbReference type="NCBIfam" id="NF003661">
    <property type="entry name" value="PRK05291.1-3"/>
    <property type="match status" value="1"/>
</dbReference>
<comment type="similarity">
    <text evidence="2">Belongs to the TRAFAC class TrmE-Era-EngA-EngB-Septin-like GTPase superfamily. TrmE GTPase family.</text>
</comment>
<dbReference type="CDD" id="cd14858">
    <property type="entry name" value="TrmE_N"/>
    <property type="match status" value="1"/>
</dbReference>
<dbReference type="InterPro" id="IPR006073">
    <property type="entry name" value="GTP-bd"/>
</dbReference>
<keyword evidence="3" id="KW-0819">tRNA processing</keyword>
<evidence type="ECO:0000256" key="3">
    <source>
        <dbReference type="ARBA" id="ARBA00022694"/>
    </source>
</evidence>
<comment type="caution">
    <text evidence="7">The sequence shown here is derived from an EMBL/GenBank/DDBJ whole genome shotgun (WGS) entry which is preliminary data.</text>
</comment>
<proteinExistence type="inferred from homology"/>
<evidence type="ECO:0000256" key="4">
    <source>
        <dbReference type="ARBA" id="ARBA00022741"/>
    </source>
</evidence>
<protein>
    <recommendedName>
        <fullName evidence="6">TrmE-type G domain-containing protein</fullName>
    </recommendedName>
</protein>
<dbReference type="PANTHER" id="PTHR42714">
    <property type="entry name" value="TRNA MODIFICATION GTPASE GTPBP3"/>
    <property type="match status" value="1"/>
</dbReference>
<dbReference type="Gene3D" id="1.20.120.430">
    <property type="entry name" value="tRNA modification GTPase MnmE domain 2"/>
    <property type="match status" value="1"/>
</dbReference>
<dbReference type="Gene3D" id="3.40.50.300">
    <property type="entry name" value="P-loop containing nucleotide triphosphate hydrolases"/>
    <property type="match status" value="1"/>
</dbReference>
<dbReference type="Proteomes" id="UP001378592">
    <property type="component" value="Unassembled WGS sequence"/>
</dbReference>
<dbReference type="CDD" id="cd04164">
    <property type="entry name" value="trmE"/>
    <property type="match status" value="1"/>
</dbReference>
<dbReference type="GO" id="GO:0003924">
    <property type="term" value="F:GTPase activity"/>
    <property type="evidence" value="ECO:0007669"/>
    <property type="project" value="InterPro"/>
</dbReference>
<dbReference type="InterPro" id="IPR005225">
    <property type="entry name" value="Small_GTP-bd"/>
</dbReference>
<dbReference type="HAMAP" id="MF_00379">
    <property type="entry name" value="GTPase_MnmE"/>
    <property type="match status" value="1"/>
</dbReference>
<feature type="domain" description="TrmE-type G" evidence="6">
    <location>
        <begin position="244"/>
        <end position="445"/>
    </location>
</feature>
<dbReference type="EMBL" id="JAZDUA010000708">
    <property type="protein sequence ID" value="KAK7789778.1"/>
    <property type="molecule type" value="Genomic_DNA"/>
</dbReference>
<gene>
    <name evidence="7" type="ORF">R5R35_012332</name>
</gene>
<sequence>MIGFQTIRFFNLPWLSSLYSTHCRVAHKSTIYALSSGYGKCGVAVIRVSGPKASEVIYNIGGMDILPQPRFAKLCKLRDPETKEILDKGLLMWFPGPKSFTGEDICELHVHGGQAVISSILLALSKLPSFQPAEPGEFTRRAFDFGKLDLTEVEGLGDLLSAETEAQRKQAYLQMEGSLSNLYNSWRQTLIKCVAHLEAFIDFSEDENIEDNIMVLVNNILNELEKEIQEHVHQSKCGERLREGVRTVIIGEPNVGKSSLLNILCNRPAAIVTPIAGTTRDIVELHMNIGGYPVLLADTAGLRSETKDEVEIEGMTRAKSAAKSSDLILFVIDSADCVHKMDQNKINFENFIQNYLLSLRMQDFADILVKDVLVKKNKVSKSIKEEAHYHENFKSCLVILNKYDLVDNHAVINEVAVNYHNVVNISCKTKEGMSTLQTKLESHLKDLCGNPTRERPNFTQARHRHHLSFCLTSINDYFSIYNNNGDLVLAAQKLRNALRHIGKITGHVNAEQILDVIFKDFCIGK</sequence>
<dbReference type="InterPro" id="IPR025867">
    <property type="entry name" value="MnmE_helical"/>
</dbReference>
<keyword evidence="5" id="KW-0342">GTP-binding</keyword>
<reference evidence="7 8" key="1">
    <citation type="submission" date="2024-03" db="EMBL/GenBank/DDBJ databases">
        <title>The genome assembly and annotation of the cricket Gryllus longicercus Weissman &amp; Gray.</title>
        <authorList>
            <person name="Szrajer S."/>
            <person name="Gray D."/>
            <person name="Ylla G."/>
        </authorList>
    </citation>
    <scope>NUCLEOTIDE SEQUENCE [LARGE SCALE GENOMIC DNA]</scope>
    <source>
        <strain evidence="7">DAG 2021-001</strain>
        <tissue evidence="7">Whole body minus gut</tissue>
    </source>
</reference>
<evidence type="ECO:0000256" key="5">
    <source>
        <dbReference type="ARBA" id="ARBA00023134"/>
    </source>
</evidence>
<dbReference type="InterPro" id="IPR027417">
    <property type="entry name" value="P-loop_NTPase"/>
</dbReference>